<dbReference type="Proteomes" id="UP001194098">
    <property type="component" value="Unassembled WGS sequence"/>
</dbReference>
<dbReference type="EMBL" id="JADOEF010000001">
    <property type="protein sequence ID" value="MBF7811354.1"/>
    <property type="molecule type" value="Genomic_DNA"/>
</dbReference>
<evidence type="ECO:0000313" key="8">
    <source>
        <dbReference type="EMBL" id="OOM61209.1"/>
    </source>
</evidence>
<reference evidence="1" key="2">
    <citation type="submission" date="2016-02" db="EMBL/GenBank/DDBJ databases">
        <title>Genome sequence of Clostridium beijerinckii strain 59B.</title>
        <authorList>
            <person name="Little G.T."/>
            <person name="Minton N.P."/>
        </authorList>
    </citation>
    <scope>NUCLEOTIDE SEQUENCE</scope>
    <source>
        <strain evidence="1">NCIMB 14988</strain>
    </source>
</reference>
<reference evidence="4 11" key="4">
    <citation type="submission" date="2020-04" db="EMBL/GenBank/DDBJ databases">
        <authorList>
            <person name="Hitch T.C.A."/>
            <person name="Wylensek D."/>
            <person name="Clavel T."/>
        </authorList>
    </citation>
    <scope>NUCLEOTIDE SEQUENCE [LARGE SCALE GENOMIC DNA]</scope>
    <source>
        <strain evidence="4 11">WB01_NA02</strain>
    </source>
</reference>
<evidence type="ECO:0000313" key="5">
    <source>
        <dbReference type="EMBL" id="NRT88344.1"/>
    </source>
</evidence>
<dbReference type="Proteomes" id="UP000822184">
    <property type="component" value="Unassembled WGS sequence"/>
</dbReference>
<reference evidence="9" key="1">
    <citation type="submission" date="2014-12" db="EMBL/GenBank/DDBJ databases">
        <title>Genome sequence of Clostridium beijerinckii strain 59B.</title>
        <authorList>
            <person name="Little G.T."/>
            <person name="Minton N.P."/>
        </authorList>
    </citation>
    <scope>NUCLEOTIDE SEQUENCE [LARGE SCALE GENOMIC DNA]</scope>
    <source>
        <strain evidence="9">59B</strain>
    </source>
</reference>
<dbReference type="EMBL" id="JABTDW010000001">
    <property type="protein sequence ID" value="NSB15593.1"/>
    <property type="molecule type" value="Genomic_DNA"/>
</dbReference>
<dbReference type="EMBL" id="JABSWW010000001">
    <property type="protein sequence ID" value="NRT88344.1"/>
    <property type="molecule type" value="Genomic_DNA"/>
</dbReference>
<reference evidence="8 10" key="3">
    <citation type="submission" date="2016-05" db="EMBL/GenBank/DDBJ databases">
        <title>Microbial solvent formation.</title>
        <authorList>
            <person name="Poehlein A."/>
            <person name="Montoya Solano J.D."/>
            <person name="Flitsch S."/>
            <person name="Krabben P."/>
            <person name="Duerre P."/>
            <person name="Daniel R."/>
        </authorList>
    </citation>
    <scope>NUCLEOTIDE SEQUENCE [LARGE SCALE GENOMIC DNA]</scope>
    <source>
        <strain evidence="8 10">DSM 53</strain>
    </source>
</reference>
<dbReference type="EMBL" id="JABSXK010000001">
    <property type="protein sequence ID" value="NRV07152.1"/>
    <property type="molecule type" value="Genomic_DNA"/>
</dbReference>
<dbReference type="Proteomes" id="UP000031866">
    <property type="component" value="Chromosome"/>
</dbReference>
<evidence type="ECO:0000313" key="6">
    <source>
        <dbReference type="EMBL" id="NRV07152.1"/>
    </source>
</evidence>
<reference evidence="2" key="9">
    <citation type="journal article" date="2022" name="Nat. Biotechnol.">
        <title>Carbon-negative production of acetone and isopropanol by gas fermentation at industrial pilot scale.</title>
        <authorList>
            <person name="Liew F.E."/>
            <person name="Nogle R."/>
            <person name="Abdalla T."/>
            <person name="Rasor B.J."/>
            <person name="Canter C."/>
            <person name="Jensen R.O."/>
            <person name="Wang L."/>
            <person name="Strutz J."/>
            <person name="Chirania P."/>
            <person name="De Tissera S."/>
            <person name="Mueller A.P."/>
            <person name="Ruan Z."/>
            <person name="Gao A."/>
            <person name="Tran L."/>
            <person name="Engle N.L."/>
            <person name="Bromley J.C."/>
            <person name="Daniell J."/>
            <person name="Conrado R."/>
            <person name="Tschaplinski T.J."/>
            <person name="Giannone R.J."/>
            <person name="Hettich R.L."/>
            <person name="Karim A.S."/>
            <person name="Simpson S.D."/>
            <person name="Brown S.D."/>
            <person name="Leang C."/>
            <person name="Jewett M.C."/>
            <person name="Kopke M."/>
        </authorList>
    </citation>
    <scope>NUCLEOTIDE SEQUENCE</scope>
    <source>
        <strain evidence="2">DJ015</strain>
        <strain evidence="5">DJ080</strain>
    </source>
</reference>
<dbReference type="GeneID" id="66344765"/>
<dbReference type="EMBL" id="JABAGV010000005">
    <property type="protein sequence ID" value="MBC2473771.1"/>
    <property type="molecule type" value="Genomic_DNA"/>
</dbReference>
<evidence type="ECO:0000313" key="2">
    <source>
        <dbReference type="EMBL" id="MBC2473771.1"/>
    </source>
</evidence>
<dbReference type="Proteomes" id="UP000587880">
    <property type="component" value="Unassembled WGS sequence"/>
</dbReference>
<proteinExistence type="predicted"/>
<dbReference type="EMBL" id="JABAGD010000041">
    <property type="protein sequence ID" value="NMF06810.1"/>
    <property type="molecule type" value="Genomic_DNA"/>
</dbReference>
<gene>
    <name evidence="5" type="ORF">B0H41_002023</name>
    <name evidence="7" type="ORF">BCD95_003852</name>
    <name evidence="8" type="ORF">CLBCK_24700</name>
    <name evidence="6" type="ORF">DFH45_000115</name>
    <name evidence="4" type="ORF">HF849_19095</name>
    <name evidence="2" type="ORF">HGI39_03420</name>
    <name evidence="3" type="ORF">IS491_22340</name>
    <name evidence="1" type="ORF">LF65_02030</name>
</gene>
<evidence type="ECO:0000313" key="9">
    <source>
        <dbReference type="Proteomes" id="UP000031866"/>
    </source>
</evidence>
<reference evidence="6" key="6">
    <citation type="submission" date="2020-05" db="EMBL/GenBank/DDBJ databases">
        <title>Genomic insights into acetone-butanol-ethanol (ABE) fermentation by sequencing solventogenic clostridia strains.</title>
        <authorList>
            <person name="Brown S."/>
        </authorList>
    </citation>
    <scope>NUCLEOTIDE SEQUENCE</scope>
    <source>
        <strain evidence="7">DJ123</strain>
        <strain evidence="6">DJ126</strain>
    </source>
</reference>
<dbReference type="Proteomes" id="UP000821656">
    <property type="component" value="Unassembled WGS sequence"/>
</dbReference>
<evidence type="ECO:0000313" key="11">
    <source>
        <dbReference type="Proteomes" id="UP000587880"/>
    </source>
</evidence>
<organism evidence="1 9">
    <name type="scientific">Clostridium beijerinckii</name>
    <name type="common">Clostridium MP</name>
    <dbReference type="NCBI Taxonomy" id="1520"/>
    <lineage>
        <taxon>Bacteria</taxon>
        <taxon>Bacillati</taxon>
        <taxon>Bacillota</taxon>
        <taxon>Clostridia</taxon>
        <taxon>Eubacteriales</taxon>
        <taxon>Clostridiaceae</taxon>
        <taxon>Clostridium</taxon>
    </lineage>
</organism>
<dbReference type="Proteomes" id="UP000631418">
    <property type="component" value="Unassembled WGS sequence"/>
</dbReference>
<dbReference type="EMBL" id="CP010086">
    <property type="protein sequence ID" value="AJG98628.1"/>
    <property type="molecule type" value="Genomic_DNA"/>
</dbReference>
<reference evidence="3" key="8">
    <citation type="submission" date="2020-11" db="EMBL/GenBank/DDBJ databases">
        <authorList>
            <person name="Thieme N."/>
            <person name="Liebl W."/>
            <person name="Zverlov V."/>
        </authorList>
    </citation>
    <scope>NUCLEOTIDE SEQUENCE</scope>
    <source>
        <strain evidence="3">NT08</strain>
    </source>
</reference>
<reference evidence="5" key="7">
    <citation type="submission" date="2020-05" db="EMBL/GenBank/DDBJ databases">
        <authorList>
            <person name="Brown S."/>
            <person name="Huntemann M."/>
            <person name="Clum A."/>
            <person name="Spunde A."/>
            <person name="Palaniappan K."/>
            <person name="Ritter S."/>
            <person name="Mikhailova N."/>
            <person name="Chen I.-M."/>
            <person name="Stamatis D."/>
            <person name="Reddy T."/>
            <person name="O'Malley R."/>
            <person name="Daum C."/>
            <person name="Shapiro N."/>
            <person name="Ivanova N."/>
            <person name="Kyrpides N."/>
            <person name="Woyke T."/>
        </authorList>
    </citation>
    <scope>NUCLEOTIDE SEQUENCE</scope>
    <source>
        <strain evidence="5">DJ080</strain>
    </source>
</reference>
<dbReference type="KEGG" id="cbei:LF65_02030"/>
<dbReference type="Proteomes" id="UP000190973">
    <property type="component" value="Unassembled WGS sequence"/>
</dbReference>
<reference evidence="2" key="5">
    <citation type="submission" date="2020-04" db="EMBL/GenBank/DDBJ databases">
        <authorList>
            <person name="Brown S."/>
        </authorList>
    </citation>
    <scope>NUCLEOTIDE SEQUENCE</scope>
    <source>
        <strain evidence="2">DJ015</strain>
    </source>
</reference>
<dbReference type="OMA" id="LIMKVQQ"/>
<dbReference type="AlphaFoldDB" id="A0A0B5QP58"/>
<evidence type="ECO:0000313" key="4">
    <source>
        <dbReference type="EMBL" id="NMF06810.1"/>
    </source>
</evidence>
<dbReference type="EMBL" id="LZZI01000039">
    <property type="protein sequence ID" value="OOM61209.1"/>
    <property type="molecule type" value="Genomic_DNA"/>
</dbReference>
<accession>A0A0B5QP58</accession>
<evidence type="ECO:0000313" key="3">
    <source>
        <dbReference type="EMBL" id="MBF7811354.1"/>
    </source>
</evidence>
<dbReference type="RefSeq" id="WP_011969193.1">
    <property type="nucleotide sequence ID" value="NZ_BKAK01000005.1"/>
</dbReference>
<sequence length="82" mass="9614">MNPYQLIMNVQQRMQQDPDFANKFNKAVSELNKVPGLQQRVIQIAQISDESQREQAMERLPKDAKHAVKRILGLLDEYNIYK</sequence>
<evidence type="ECO:0000313" key="7">
    <source>
        <dbReference type="EMBL" id="NSB15593.1"/>
    </source>
</evidence>
<dbReference type="Proteomes" id="UP001193748">
    <property type="component" value="Unassembled WGS sequence"/>
</dbReference>
<evidence type="ECO:0000313" key="10">
    <source>
        <dbReference type="Proteomes" id="UP000190973"/>
    </source>
</evidence>
<dbReference type="OrthoDB" id="1912520at2"/>
<protein>
    <submittedName>
        <fullName evidence="5">Uncharacterized protein YlxP (DUF503 family)</fullName>
    </submittedName>
</protein>
<evidence type="ECO:0000313" key="1">
    <source>
        <dbReference type="EMBL" id="AJG98628.1"/>
    </source>
</evidence>
<name>A0A0B5QP58_CLOBE</name>